<name>A0ABN3FDN8_9ACTN</name>
<keyword evidence="2" id="KW-1185">Reference proteome</keyword>
<evidence type="ECO:0000313" key="2">
    <source>
        <dbReference type="Proteomes" id="UP001501444"/>
    </source>
</evidence>
<organism evidence="1 2">
    <name type="scientific">Dactylosporangium salmoneum</name>
    <dbReference type="NCBI Taxonomy" id="53361"/>
    <lineage>
        <taxon>Bacteria</taxon>
        <taxon>Bacillati</taxon>
        <taxon>Actinomycetota</taxon>
        <taxon>Actinomycetes</taxon>
        <taxon>Micromonosporales</taxon>
        <taxon>Micromonosporaceae</taxon>
        <taxon>Dactylosporangium</taxon>
    </lineage>
</organism>
<reference evidence="1 2" key="1">
    <citation type="journal article" date="2019" name="Int. J. Syst. Evol. Microbiol.">
        <title>The Global Catalogue of Microorganisms (GCM) 10K type strain sequencing project: providing services to taxonomists for standard genome sequencing and annotation.</title>
        <authorList>
            <consortium name="The Broad Institute Genomics Platform"/>
            <consortium name="The Broad Institute Genome Sequencing Center for Infectious Disease"/>
            <person name="Wu L."/>
            <person name="Ma J."/>
        </authorList>
    </citation>
    <scope>NUCLEOTIDE SEQUENCE [LARGE SCALE GENOMIC DNA]</scope>
    <source>
        <strain evidence="1 2">JCM 3272</strain>
    </source>
</reference>
<dbReference type="Proteomes" id="UP001501444">
    <property type="component" value="Unassembled WGS sequence"/>
</dbReference>
<sequence>MAGQPDAQLYERLVDLLGAHDVHPDDRIDIQQALATATTWNDLPQPLRLRIEELERTLERQAWADPSDIPGND</sequence>
<dbReference type="EMBL" id="BAAARV010000004">
    <property type="protein sequence ID" value="GAA2327488.1"/>
    <property type="molecule type" value="Genomic_DNA"/>
</dbReference>
<proteinExistence type="predicted"/>
<accession>A0ABN3FDN8</accession>
<protein>
    <submittedName>
        <fullName evidence="1">Uncharacterized protein</fullName>
    </submittedName>
</protein>
<dbReference type="RefSeq" id="WP_344610366.1">
    <property type="nucleotide sequence ID" value="NZ_BAAARV010000004.1"/>
</dbReference>
<comment type="caution">
    <text evidence="1">The sequence shown here is derived from an EMBL/GenBank/DDBJ whole genome shotgun (WGS) entry which is preliminary data.</text>
</comment>
<evidence type="ECO:0000313" key="1">
    <source>
        <dbReference type="EMBL" id="GAA2327488.1"/>
    </source>
</evidence>
<gene>
    <name evidence="1" type="ORF">GCM10010170_003270</name>
</gene>